<accession>A0AAV0F1Z4</accession>
<name>A0AAV0F1Z4_9ASTE</name>
<dbReference type="AlphaFoldDB" id="A0AAV0F1Z4"/>
<keyword evidence="4" id="KW-1185">Reference proteome</keyword>
<organism evidence="3 4">
    <name type="scientific">Cuscuta epithymum</name>
    <dbReference type="NCBI Taxonomy" id="186058"/>
    <lineage>
        <taxon>Eukaryota</taxon>
        <taxon>Viridiplantae</taxon>
        <taxon>Streptophyta</taxon>
        <taxon>Embryophyta</taxon>
        <taxon>Tracheophyta</taxon>
        <taxon>Spermatophyta</taxon>
        <taxon>Magnoliopsida</taxon>
        <taxon>eudicotyledons</taxon>
        <taxon>Gunneridae</taxon>
        <taxon>Pentapetalae</taxon>
        <taxon>asterids</taxon>
        <taxon>lamiids</taxon>
        <taxon>Solanales</taxon>
        <taxon>Convolvulaceae</taxon>
        <taxon>Cuscuteae</taxon>
        <taxon>Cuscuta</taxon>
        <taxon>Cuscuta subgen. Cuscuta</taxon>
    </lineage>
</organism>
<feature type="chain" id="PRO_5044713457" description="Secreted protein" evidence="1">
    <location>
        <begin position="27"/>
        <end position="133"/>
    </location>
</feature>
<reference evidence="3" key="1">
    <citation type="submission" date="2022-07" db="EMBL/GenBank/DDBJ databases">
        <authorList>
            <person name="Macas J."/>
            <person name="Novak P."/>
            <person name="Neumann P."/>
        </authorList>
    </citation>
    <scope>NUCLEOTIDE SEQUENCE</scope>
</reference>
<keyword evidence="1" id="KW-0732">Signal</keyword>
<dbReference type="EMBL" id="CAMAPF010000003">
    <property type="protein sequence ID" value="CAH9051352.1"/>
    <property type="molecule type" value="Genomic_DNA"/>
</dbReference>
<evidence type="ECO:0000313" key="2">
    <source>
        <dbReference type="EMBL" id="CAH9051352.1"/>
    </source>
</evidence>
<evidence type="ECO:0000313" key="4">
    <source>
        <dbReference type="Proteomes" id="UP001152523"/>
    </source>
</evidence>
<proteinExistence type="predicted"/>
<evidence type="ECO:0000256" key="1">
    <source>
        <dbReference type="SAM" id="SignalP"/>
    </source>
</evidence>
<evidence type="ECO:0008006" key="5">
    <source>
        <dbReference type="Google" id="ProtNLM"/>
    </source>
</evidence>
<dbReference type="EMBL" id="CAMAPF010000955">
    <property type="protein sequence ID" value="CAH9129515.1"/>
    <property type="molecule type" value="Genomic_DNA"/>
</dbReference>
<dbReference type="Proteomes" id="UP001152523">
    <property type="component" value="Unassembled WGS sequence"/>
</dbReference>
<gene>
    <name evidence="2" type="ORF">CEPIT_LOCUS206</name>
    <name evidence="3" type="ORF">CEPIT_LOCUS29912</name>
</gene>
<feature type="signal peptide" evidence="1">
    <location>
        <begin position="1"/>
        <end position="26"/>
    </location>
</feature>
<comment type="caution">
    <text evidence="3">The sequence shown here is derived from an EMBL/GenBank/DDBJ whole genome shotgun (WGS) entry which is preliminary data.</text>
</comment>
<protein>
    <recommendedName>
        <fullName evidence="5">Secreted protein</fullName>
    </recommendedName>
</protein>
<sequence length="133" mass="14605">MTMSAQNDVLLVLVVMMSIFVKPQEACRLLVPRDDDYHLYLLPSLPWKPPTTPPPLNLDAATSPGYSGGVSFGDTMTNNKRRLLSPTLWKKNAAVKPTAASNSAPVGYEYLLLPSLQWRMPTPPGRSEEGNGH</sequence>
<evidence type="ECO:0000313" key="3">
    <source>
        <dbReference type="EMBL" id="CAH9129515.1"/>
    </source>
</evidence>